<name>A6P1L5_9FIRM</name>
<accession>A6P1L5</accession>
<sequence>MDKGVPSIMRSKTQLILTVPPADSRAASRLGLPLAHAAYRVGGGPHLFRANMPVAVRGGLMAIDDAGFDGLGQALPFCHEVMRECSARGFDGVICAFRPRPLTVLGQIVSQLGELMHKRGWSLYVPEAYAGFSDKTRVLIPTALSGGSLRQRLAEAVETYGAGRVVLDVELVRQDFFLPSPTGQGVPMTGEELSKRMEELSPSVFFSNELCAHYFTYMSPKTGAHFVLFDDAGSIRKKLQLARSLDIDRAVLSYPDTAEVLPQILT</sequence>
<keyword evidence="2" id="KW-1185">Reference proteome</keyword>
<reference evidence="1 2" key="2">
    <citation type="submission" date="2007-06" db="EMBL/GenBank/DDBJ databases">
        <title>Draft genome sequence of Pseudoflavonifractor capillosus ATCC 29799.</title>
        <authorList>
            <person name="Sudarsanam P."/>
            <person name="Ley R."/>
            <person name="Guruge J."/>
            <person name="Turnbaugh P.J."/>
            <person name="Mahowald M."/>
            <person name="Liep D."/>
            <person name="Gordon J."/>
        </authorList>
    </citation>
    <scope>NUCLEOTIDE SEQUENCE [LARGE SCALE GENOMIC DNA]</scope>
    <source>
        <strain evidence="1 2">ATCC 29799</strain>
    </source>
</reference>
<organism evidence="1 2">
    <name type="scientific">Pseudoflavonifractor capillosus ATCC 29799</name>
    <dbReference type="NCBI Taxonomy" id="411467"/>
    <lineage>
        <taxon>Bacteria</taxon>
        <taxon>Bacillati</taxon>
        <taxon>Bacillota</taxon>
        <taxon>Clostridia</taxon>
        <taxon>Eubacteriales</taxon>
        <taxon>Oscillospiraceae</taxon>
        <taxon>Pseudoflavonifractor</taxon>
    </lineage>
</organism>
<dbReference type="eggNOG" id="ENOG502ZB1U">
    <property type="taxonomic scope" value="Bacteria"/>
</dbReference>
<reference evidence="1 2" key="1">
    <citation type="submission" date="2007-04" db="EMBL/GenBank/DDBJ databases">
        <authorList>
            <person name="Fulton L."/>
            <person name="Clifton S."/>
            <person name="Fulton B."/>
            <person name="Xu J."/>
            <person name="Minx P."/>
            <person name="Pepin K.H."/>
            <person name="Johnson M."/>
            <person name="Thiruvilangam P."/>
            <person name="Bhonagiri V."/>
            <person name="Nash W.E."/>
            <person name="Mardis E.R."/>
            <person name="Wilson R.K."/>
        </authorList>
    </citation>
    <scope>NUCLEOTIDE SEQUENCE [LARGE SCALE GENOMIC DNA]</scope>
    <source>
        <strain evidence="1 2">ATCC 29799</strain>
    </source>
</reference>
<protein>
    <submittedName>
        <fullName evidence="1">Uncharacterized protein</fullName>
    </submittedName>
</protein>
<dbReference type="STRING" id="411467.BACCAP_04382"/>
<dbReference type="Proteomes" id="UP000003639">
    <property type="component" value="Unassembled WGS sequence"/>
</dbReference>
<comment type="caution">
    <text evidence="1">The sequence shown here is derived from an EMBL/GenBank/DDBJ whole genome shotgun (WGS) entry which is preliminary data.</text>
</comment>
<evidence type="ECO:0000313" key="2">
    <source>
        <dbReference type="Proteomes" id="UP000003639"/>
    </source>
</evidence>
<proteinExistence type="predicted"/>
<dbReference type="AlphaFoldDB" id="A6P1L5"/>
<gene>
    <name evidence="1" type="ORF">BACCAP_04382</name>
</gene>
<evidence type="ECO:0000313" key="1">
    <source>
        <dbReference type="EMBL" id="EDM97907.1"/>
    </source>
</evidence>
<dbReference type="EMBL" id="AAXG02000047">
    <property type="protein sequence ID" value="EDM97907.1"/>
    <property type="molecule type" value="Genomic_DNA"/>
</dbReference>